<proteinExistence type="predicted"/>
<evidence type="ECO:0000313" key="1">
    <source>
        <dbReference type="EMBL" id="ASA21805.1"/>
    </source>
</evidence>
<protein>
    <submittedName>
        <fullName evidence="1">Uncharacterized protein</fullName>
    </submittedName>
</protein>
<keyword evidence="2" id="KW-1185">Reference proteome</keyword>
<dbReference type="KEGG" id="pdh:B9T62_14105"/>
<dbReference type="EMBL" id="CP021780">
    <property type="protein sequence ID" value="ASA21805.1"/>
    <property type="molecule type" value="Genomic_DNA"/>
</dbReference>
<dbReference type="RefSeq" id="WP_087915812.1">
    <property type="nucleotide sequence ID" value="NZ_CP021780.1"/>
</dbReference>
<dbReference type="Proteomes" id="UP000249890">
    <property type="component" value="Chromosome"/>
</dbReference>
<reference evidence="1 2" key="1">
    <citation type="submission" date="2017-06" db="EMBL/GenBank/DDBJ databases">
        <title>Complete genome sequence of Paenibacillus donghaensis KCTC 13049T isolated from East Sea sediment, South Korea.</title>
        <authorList>
            <person name="Jung B.K."/>
            <person name="Hong S.-J."/>
            <person name="Shin J.-H."/>
        </authorList>
    </citation>
    <scope>NUCLEOTIDE SEQUENCE [LARGE SCALE GENOMIC DNA]</scope>
    <source>
        <strain evidence="1 2">KCTC 13049</strain>
    </source>
</reference>
<gene>
    <name evidence="1" type="ORF">B9T62_14105</name>
</gene>
<evidence type="ECO:0000313" key="2">
    <source>
        <dbReference type="Proteomes" id="UP000249890"/>
    </source>
</evidence>
<dbReference type="AlphaFoldDB" id="A0A2Z2KDD3"/>
<sequence length="180" mass="20867">MFDWMETEKDHKEKVVEMKKLGINLSLLGYETNDEEESSSFPSWSTEMIKMTYRLMKRINKFAEEKGISYEVKTGLSGIDNRLVVIPTSEDPGIYISLIISWGFGDAELSVVDPLPEDRFVTKNYIEYSNDLSEIDEDGWNEDLENNKLKYYSQCIDKENDIFGDIAICLEKMSLKKTIK</sequence>
<accession>A0A2Z2KDD3</accession>
<name>A0A2Z2KDD3_9BACL</name>
<organism evidence="1 2">
    <name type="scientific">Paenibacillus donghaensis</name>
    <dbReference type="NCBI Taxonomy" id="414771"/>
    <lineage>
        <taxon>Bacteria</taxon>
        <taxon>Bacillati</taxon>
        <taxon>Bacillota</taxon>
        <taxon>Bacilli</taxon>
        <taxon>Bacillales</taxon>
        <taxon>Paenibacillaceae</taxon>
        <taxon>Paenibacillus</taxon>
    </lineage>
</organism>